<dbReference type="EMBL" id="APPZ01000007">
    <property type="protein sequence ID" value="ENV71813.1"/>
    <property type="molecule type" value="Genomic_DNA"/>
</dbReference>
<gene>
    <name evidence="1" type="ORF">F946_01266</name>
</gene>
<reference evidence="1 2" key="1">
    <citation type="submission" date="2013-02" db="EMBL/GenBank/DDBJ databases">
        <title>The Genome Sequence of Acinetobacter johnsonii ANC 3681.</title>
        <authorList>
            <consortium name="The Broad Institute Genome Sequencing Platform"/>
            <consortium name="The Broad Institute Genome Sequencing Center for Infectious Disease"/>
            <person name="Cerqueira G."/>
            <person name="Feldgarden M."/>
            <person name="Courvalin P."/>
            <person name="Perichon B."/>
            <person name="Grillot-Courvalin C."/>
            <person name="Clermont D."/>
            <person name="Rocha E."/>
            <person name="Yoon E.-J."/>
            <person name="Nemec A."/>
            <person name="Walker B."/>
            <person name="Young S.K."/>
            <person name="Zeng Q."/>
            <person name="Gargeya S."/>
            <person name="Fitzgerald M."/>
            <person name="Haas B."/>
            <person name="Abouelleil A."/>
            <person name="Alvarado L."/>
            <person name="Arachchi H.M."/>
            <person name="Berlin A.M."/>
            <person name="Chapman S.B."/>
            <person name="Dewar J."/>
            <person name="Goldberg J."/>
            <person name="Griggs A."/>
            <person name="Gujja S."/>
            <person name="Hansen M."/>
            <person name="Howarth C."/>
            <person name="Imamovic A."/>
            <person name="Larimer J."/>
            <person name="McCowan C."/>
            <person name="Murphy C."/>
            <person name="Neiman D."/>
            <person name="Pearson M."/>
            <person name="Priest M."/>
            <person name="Roberts A."/>
            <person name="Saif S."/>
            <person name="Shea T."/>
            <person name="Sisk P."/>
            <person name="Sykes S."/>
            <person name="Wortman J."/>
            <person name="Nusbaum C."/>
            <person name="Birren B."/>
        </authorList>
    </citation>
    <scope>NUCLEOTIDE SEQUENCE [LARGE SCALE GENOMIC DNA]</scope>
    <source>
        <strain evidence="1 2">ANC 3681</strain>
    </source>
</reference>
<dbReference type="GeneID" id="56338461"/>
<protein>
    <submittedName>
        <fullName evidence="1">Uncharacterized protein</fullName>
    </submittedName>
</protein>
<dbReference type="AlphaFoldDB" id="N9CU66"/>
<dbReference type="PATRIC" id="fig|1217662.4.peg.1228"/>
<accession>N9CU66</accession>
<evidence type="ECO:0000313" key="2">
    <source>
        <dbReference type="Proteomes" id="UP000018444"/>
    </source>
</evidence>
<dbReference type="HOGENOM" id="CLU_1976733_0_0_6"/>
<name>N9CU66_ACIJO</name>
<organism evidence="1 2">
    <name type="scientific">Acinetobacter johnsonii ANC 3681</name>
    <dbReference type="NCBI Taxonomy" id="1217662"/>
    <lineage>
        <taxon>Bacteria</taxon>
        <taxon>Pseudomonadati</taxon>
        <taxon>Pseudomonadota</taxon>
        <taxon>Gammaproteobacteria</taxon>
        <taxon>Moraxellales</taxon>
        <taxon>Moraxellaceae</taxon>
        <taxon>Acinetobacter</taxon>
    </lineage>
</organism>
<dbReference type="Proteomes" id="UP000018444">
    <property type="component" value="Unassembled WGS sequence"/>
</dbReference>
<sequence length="126" mass="14487">MKIKTYSLLSIGIFMSQSTQAKRFIKGLHGALKLNPNIYAFGADEDNTISQENFNSFADWQTAATSQEKHALSLLIALNTSLDQTSYRIYNQAYLPPKTTQLKAIQNKSRNSYRYFEHDYKANNFY</sequence>
<proteinExistence type="predicted"/>
<dbReference type="RefSeq" id="WP_004980299.1">
    <property type="nucleotide sequence ID" value="NZ_KB849705.1"/>
</dbReference>
<comment type="caution">
    <text evidence="1">The sequence shown here is derived from an EMBL/GenBank/DDBJ whole genome shotgun (WGS) entry which is preliminary data.</text>
</comment>
<evidence type="ECO:0000313" key="1">
    <source>
        <dbReference type="EMBL" id="ENV71813.1"/>
    </source>
</evidence>